<protein>
    <submittedName>
        <fullName evidence="1">Uncharacterized protein</fullName>
    </submittedName>
</protein>
<keyword evidence="2" id="KW-1185">Reference proteome</keyword>
<dbReference type="EMBL" id="JBHTJL010000016">
    <property type="protein sequence ID" value="MFD1063997.1"/>
    <property type="molecule type" value="Genomic_DNA"/>
</dbReference>
<accession>A0ABW3N8Q8</accession>
<evidence type="ECO:0000313" key="1">
    <source>
        <dbReference type="EMBL" id="MFD1063997.1"/>
    </source>
</evidence>
<reference evidence="2" key="1">
    <citation type="journal article" date="2019" name="Int. J. Syst. Evol. Microbiol.">
        <title>The Global Catalogue of Microorganisms (GCM) 10K type strain sequencing project: providing services to taxonomists for standard genome sequencing and annotation.</title>
        <authorList>
            <consortium name="The Broad Institute Genomics Platform"/>
            <consortium name="The Broad Institute Genome Sequencing Center for Infectious Disease"/>
            <person name="Wu L."/>
            <person name="Ma J."/>
        </authorList>
    </citation>
    <scope>NUCLEOTIDE SEQUENCE [LARGE SCALE GENOMIC DNA]</scope>
    <source>
        <strain evidence="2">CCUG 62215</strain>
    </source>
</reference>
<comment type="caution">
    <text evidence="1">The sequence shown here is derived from an EMBL/GenBank/DDBJ whole genome shotgun (WGS) entry which is preliminary data.</text>
</comment>
<name>A0ABW3N8Q8_9FLAO</name>
<evidence type="ECO:0000313" key="2">
    <source>
        <dbReference type="Proteomes" id="UP001597013"/>
    </source>
</evidence>
<gene>
    <name evidence="1" type="ORF">ACFQ1Q_12135</name>
</gene>
<dbReference type="RefSeq" id="WP_386131842.1">
    <property type="nucleotide sequence ID" value="NZ_JBHTJL010000016.1"/>
</dbReference>
<dbReference type="Proteomes" id="UP001597013">
    <property type="component" value="Unassembled WGS sequence"/>
</dbReference>
<proteinExistence type="predicted"/>
<organism evidence="1 2">
    <name type="scientific">Winogradskyella litorisediminis</name>
    <dbReference type="NCBI Taxonomy" id="1156618"/>
    <lineage>
        <taxon>Bacteria</taxon>
        <taxon>Pseudomonadati</taxon>
        <taxon>Bacteroidota</taxon>
        <taxon>Flavobacteriia</taxon>
        <taxon>Flavobacteriales</taxon>
        <taxon>Flavobacteriaceae</taxon>
        <taxon>Winogradskyella</taxon>
    </lineage>
</organism>
<sequence>MRISNTKTTIAILFITFLFSTFNLLNAQENELKEFQFLISKEDNLIKLKSLEGSAWLDLSFSKNNYNPQAIDEYGMTYLQKENLKQDKRLADYLITIIKTEDGFELKGVKGTTWTDLKFSLPEGKTQAINQFGMVK</sequence>